<dbReference type="PROSITE" id="PS51671">
    <property type="entry name" value="ACT"/>
    <property type="match status" value="1"/>
</dbReference>
<evidence type="ECO:0000259" key="1">
    <source>
        <dbReference type="PROSITE" id="PS51671"/>
    </source>
</evidence>
<keyword evidence="3" id="KW-1185">Reference proteome</keyword>
<organism evidence="2 3">
    <name type="scientific">Stakelama tenebrarum</name>
    <dbReference type="NCBI Taxonomy" id="2711215"/>
    <lineage>
        <taxon>Bacteria</taxon>
        <taxon>Pseudomonadati</taxon>
        <taxon>Pseudomonadota</taxon>
        <taxon>Alphaproteobacteria</taxon>
        <taxon>Sphingomonadales</taxon>
        <taxon>Sphingomonadaceae</taxon>
        <taxon>Stakelama</taxon>
    </lineage>
</organism>
<gene>
    <name evidence="2" type="ORF">G5C33_05975</name>
</gene>
<proteinExistence type="predicted"/>
<dbReference type="Gene3D" id="3.30.70.260">
    <property type="match status" value="1"/>
</dbReference>
<feature type="domain" description="ACT" evidence="1">
    <location>
        <begin position="6"/>
        <end position="80"/>
    </location>
</feature>
<dbReference type="RefSeq" id="WP_165326383.1">
    <property type="nucleotide sequence ID" value="NZ_CP049109.1"/>
</dbReference>
<protein>
    <recommendedName>
        <fullName evidence="1">ACT domain-containing protein</fullName>
    </recommendedName>
</protein>
<dbReference type="KEGG" id="spzr:G5C33_05975"/>
<dbReference type="SUPFAM" id="SSF55021">
    <property type="entry name" value="ACT-like"/>
    <property type="match status" value="1"/>
</dbReference>
<name>A0A6G6Y379_9SPHN</name>
<reference evidence="2 3" key="1">
    <citation type="submission" date="2020-02" db="EMBL/GenBank/DDBJ databases">
        <authorList>
            <person name="Zheng R.K."/>
            <person name="Sun C.M."/>
        </authorList>
    </citation>
    <scope>NUCLEOTIDE SEQUENCE [LARGE SCALE GENOMIC DNA]</scope>
    <source>
        <strain evidence="3">zrk23</strain>
    </source>
</reference>
<accession>A0A6G6Y379</accession>
<dbReference type="AlphaFoldDB" id="A0A6G6Y379"/>
<dbReference type="InterPro" id="IPR045865">
    <property type="entry name" value="ACT-like_dom_sf"/>
</dbReference>
<dbReference type="InterPro" id="IPR002912">
    <property type="entry name" value="ACT_dom"/>
</dbReference>
<dbReference type="Proteomes" id="UP000501568">
    <property type="component" value="Chromosome"/>
</dbReference>
<dbReference type="EMBL" id="CP049109">
    <property type="protein sequence ID" value="QIG79382.1"/>
    <property type="molecule type" value="Genomic_DNA"/>
</dbReference>
<evidence type="ECO:0000313" key="2">
    <source>
        <dbReference type="EMBL" id="QIG79382.1"/>
    </source>
</evidence>
<sequence length="80" mass="8679">MSNAVTLRVEAEGSAGLLCRLIGLLAQRDLDIPALEVRSWREGVSEITIMIEGADADAIDIIAARMQRFIGVLTVRKEGL</sequence>
<evidence type="ECO:0000313" key="3">
    <source>
        <dbReference type="Proteomes" id="UP000501568"/>
    </source>
</evidence>